<dbReference type="InterPro" id="IPR011250">
    <property type="entry name" value="OMP/PagP_B-barrel"/>
</dbReference>
<feature type="domain" description="Outer membrane protein beta-barrel" evidence="3">
    <location>
        <begin position="6"/>
        <end position="178"/>
    </location>
</feature>
<organism evidence="4 5">
    <name type="scientific">Hoylesella saccharolytica F0055</name>
    <dbReference type="NCBI Taxonomy" id="1127699"/>
    <lineage>
        <taxon>Bacteria</taxon>
        <taxon>Pseudomonadati</taxon>
        <taxon>Bacteroidota</taxon>
        <taxon>Bacteroidia</taxon>
        <taxon>Bacteroidales</taxon>
        <taxon>Prevotellaceae</taxon>
        <taxon>Hoylesella</taxon>
    </lineage>
</organism>
<proteinExistence type="predicted"/>
<dbReference type="HOGENOM" id="CLU_100971_2_0_10"/>
<feature type="signal peptide" evidence="2">
    <location>
        <begin position="1"/>
        <end position="19"/>
    </location>
</feature>
<dbReference type="OrthoDB" id="1082240at2"/>
<reference evidence="4 5" key="1">
    <citation type="submission" date="2012-05" db="EMBL/GenBank/DDBJ databases">
        <authorList>
            <person name="Weinstock G."/>
            <person name="Sodergren E."/>
            <person name="Lobos E.A."/>
            <person name="Fulton L."/>
            <person name="Fulton R."/>
            <person name="Courtney L."/>
            <person name="Fronick C."/>
            <person name="O'Laughlin M."/>
            <person name="Godfrey J."/>
            <person name="Wilson R.M."/>
            <person name="Miner T."/>
            <person name="Farmer C."/>
            <person name="Delehaunty K."/>
            <person name="Cordes M."/>
            <person name="Minx P."/>
            <person name="Tomlinson C."/>
            <person name="Chen J."/>
            <person name="Wollam A."/>
            <person name="Pepin K.H."/>
            <person name="Bhonagiri V."/>
            <person name="Zhang X."/>
            <person name="Suruliraj S."/>
            <person name="Warren W."/>
            <person name="Mitreva M."/>
            <person name="Mardis E.R."/>
            <person name="Wilson R.K."/>
        </authorList>
    </citation>
    <scope>NUCLEOTIDE SEQUENCE [LARGE SCALE GENOMIC DNA]</scope>
    <source>
        <strain evidence="4 5">F0055</strain>
    </source>
</reference>
<dbReference type="STRING" id="1127699.HMPREF9151_00379"/>
<name>L1NJD3_9BACT</name>
<evidence type="ECO:0000313" key="4">
    <source>
        <dbReference type="EMBL" id="EKY03446.1"/>
    </source>
</evidence>
<sequence>MKKILLTFVAAFVAVSVSAQLYVGGSLGLASTKIGEGDAKTTYKILPEVGYNLNENLAFGAVLGWGKGNPVSIENTAGMDSYFTVNPYVRYTFMNYRFVNVFVDGGVGYTHYNDADASLVNIGLAPGVSINLNEHLSFETHVGFLGWKHVEPKTGKGSDAFGLAVDGNNITFGLYYNF</sequence>
<accession>L1NJD3</accession>
<gene>
    <name evidence="4" type="ORF">HMPREF9151_00379</name>
</gene>
<evidence type="ECO:0000313" key="5">
    <source>
        <dbReference type="Proteomes" id="UP000010433"/>
    </source>
</evidence>
<keyword evidence="5" id="KW-1185">Reference proteome</keyword>
<dbReference type="AlphaFoldDB" id="L1NJD3"/>
<dbReference type="Gene3D" id="2.40.160.20">
    <property type="match status" value="1"/>
</dbReference>
<dbReference type="Pfam" id="PF13505">
    <property type="entry name" value="OMP_b-brl"/>
    <property type="match status" value="1"/>
</dbReference>
<dbReference type="RefSeq" id="WP_009161535.1">
    <property type="nucleotide sequence ID" value="NZ_KB290967.1"/>
</dbReference>
<dbReference type="Proteomes" id="UP000010433">
    <property type="component" value="Unassembled WGS sequence"/>
</dbReference>
<protein>
    <recommendedName>
        <fullName evidence="3">Outer membrane protein beta-barrel domain-containing protein</fullName>
    </recommendedName>
</protein>
<keyword evidence="1 2" id="KW-0732">Signal</keyword>
<dbReference type="SUPFAM" id="SSF56925">
    <property type="entry name" value="OMPA-like"/>
    <property type="match status" value="1"/>
</dbReference>
<evidence type="ECO:0000256" key="1">
    <source>
        <dbReference type="ARBA" id="ARBA00022729"/>
    </source>
</evidence>
<evidence type="ECO:0000259" key="3">
    <source>
        <dbReference type="Pfam" id="PF13505"/>
    </source>
</evidence>
<dbReference type="PATRIC" id="fig|1127699.3.peg.344"/>
<dbReference type="EMBL" id="AMEP01000036">
    <property type="protein sequence ID" value="EKY03446.1"/>
    <property type="molecule type" value="Genomic_DNA"/>
</dbReference>
<dbReference type="InterPro" id="IPR027385">
    <property type="entry name" value="Beta-barrel_OMP"/>
</dbReference>
<comment type="caution">
    <text evidence="4">The sequence shown here is derived from an EMBL/GenBank/DDBJ whole genome shotgun (WGS) entry which is preliminary data.</text>
</comment>
<evidence type="ECO:0000256" key="2">
    <source>
        <dbReference type="SAM" id="SignalP"/>
    </source>
</evidence>
<feature type="chain" id="PRO_5003954494" description="Outer membrane protein beta-barrel domain-containing protein" evidence="2">
    <location>
        <begin position="20"/>
        <end position="178"/>
    </location>
</feature>